<dbReference type="AlphaFoldDB" id="A0A0E9SXT6"/>
<accession>A0A0E9SXT6</accession>
<dbReference type="EMBL" id="GBXM01062403">
    <property type="protein sequence ID" value="JAH46174.1"/>
    <property type="molecule type" value="Transcribed_RNA"/>
</dbReference>
<evidence type="ECO:0000313" key="1">
    <source>
        <dbReference type="EMBL" id="JAH46174.1"/>
    </source>
</evidence>
<proteinExistence type="predicted"/>
<name>A0A0E9SXT6_ANGAN</name>
<reference evidence="1" key="2">
    <citation type="journal article" date="2015" name="Fish Shellfish Immunol.">
        <title>Early steps in the European eel (Anguilla anguilla)-Vibrio vulnificus interaction in the gills: Role of the RtxA13 toxin.</title>
        <authorList>
            <person name="Callol A."/>
            <person name="Pajuelo D."/>
            <person name="Ebbesson L."/>
            <person name="Teles M."/>
            <person name="MacKenzie S."/>
            <person name="Amaro C."/>
        </authorList>
    </citation>
    <scope>NUCLEOTIDE SEQUENCE</scope>
</reference>
<reference evidence="1" key="1">
    <citation type="submission" date="2014-11" db="EMBL/GenBank/DDBJ databases">
        <authorList>
            <person name="Amaro Gonzalez C."/>
        </authorList>
    </citation>
    <scope>NUCLEOTIDE SEQUENCE</scope>
</reference>
<organism evidence="1">
    <name type="scientific">Anguilla anguilla</name>
    <name type="common">European freshwater eel</name>
    <name type="synonym">Muraena anguilla</name>
    <dbReference type="NCBI Taxonomy" id="7936"/>
    <lineage>
        <taxon>Eukaryota</taxon>
        <taxon>Metazoa</taxon>
        <taxon>Chordata</taxon>
        <taxon>Craniata</taxon>
        <taxon>Vertebrata</taxon>
        <taxon>Euteleostomi</taxon>
        <taxon>Actinopterygii</taxon>
        <taxon>Neopterygii</taxon>
        <taxon>Teleostei</taxon>
        <taxon>Anguilliformes</taxon>
        <taxon>Anguillidae</taxon>
        <taxon>Anguilla</taxon>
    </lineage>
</organism>
<protein>
    <submittedName>
        <fullName evidence="1">Uncharacterized protein</fullName>
    </submittedName>
</protein>
<sequence>MSGLSTGNIYTARRRYGKTGI</sequence>